<evidence type="ECO:0000313" key="1">
    <source>
        <dbReference type="EMBL" id="MCT7944179.1"/>
    </source>
</evidence>
<keyword evidence="2" id="KW-1185">Reference proteome</keyword>
<dbReference type="Proteomes" id="UP001155604">
    <property type="component" value="Unassembled WGS sequence"/>
</dbReference>
<gene>
    <name evidence="1" type="ORF">NE536_02215</name>
</gene>
<proteinExistence type="predicted"/>
<accession>A0A9X3AXF4</accession>
<evidence type="ECO:0000313" key="2">
    <source>
        <dbReference type="Proteomes" id="UP001155604"/>
    </source>
</evidence>
<comment type="caution">
    <text evidence="1">The sequence shown here is derived from an EMBL/GenBank/DDBJ whole genome shotgun (WGS) entry which is preliminary data.</text>
</comment>
<name>A0A9X3AXF4_9GAMM</name>
<sequence>MFVNYPIDAAQNNNFVYESIYEAITLIFNNLNNGVAVPLWPHVLPQRHRTKLSNRRKIRDLLVELENIATPLSIAQRNKALAFIDCQNDINGLLDGTTDLTVVDADIGLFIDCFERIFIEGFKLLTGTKSRDSHYNDIYNSLISKTCPFCGYEPFEAPGLKREDEDHYLLRDQYIASAANLFNLVPMGGKCNKSYKLQQDLLFKNNIRRKALNPYGTVKAEISLINTTPITLLDNKPNWNITISPDIEETRTWNEVFSIEKRLKETVLSPNYEAVLREVGDFLQNLNLDRNSSDVQVLEGLVKFENYKKRNPEQGLGYLKDKVVGMLRFHFESDNALVVALIRDALPQREAA</sequence>
<organism evidence="1 2">
    <name type="scientific">Shewanella septentrionalis</name>
    <dbReference type="NCBI Taxonomy" id="2952223"/>
    <lineage>
        <taxon>Bacteria</taxon>
        <taxon>Pseudomonadati</taxon>
        <taxon>Pseudomonadota</taxon>
        <taxon>Gammaproteobacteria</taxon>
        <taxon>Alteromonadales</taxon>
        <taxon>Shewanellaceae</taxon>
        <taxon>Shewanella</taxon>
    </lineage>
</organism>
<dbReference type="EMBL" id="JAMTCC010000003">
    <property type="protein sequence ID" value="MCT7944179.1"/>
    <property type="molecule type" value="Genomic_DNA"/>
</dbReference>
<dbReference type="AlphaFoldDB" id="A0A9X3AXF4"/>
<protein>
    <submittedName>
        <fullName evidence="1">Uncharacterized protein</fullName>
    </submittedName>
</protein>
<dbReference type="RefSeq" id="WP_261271663.1">
    <property type="nucleotide sequence ID" value="NZ_JAMTCC010000003.1"/>
</dbReference>
<reference evidence="1" key="1">
    <citation type="journal article" date="2023" name="Int. J. Syst. Evol. Microbiol.">
        <title>&lt;i&gt;Shewanella septentrionalis&lt;/i&gt; sp. nov. and &lt;i&gt;Shewanella holmiensis&lt;/i&gt; sp. nov., isolated from Baltic Sea water and sediments.</title>
        <authorList>
            <person name="Martin-Rodriguez A.J."/>
            <person name="Thorell K."/>
            <person name="Joffre E."/>
            <person name="Jensie-Markopoulos S."/>
            <person name="Moore E.R.B."/>
            <person name="Sjoling A."/>
        </authorList>
    </citation>
    <scope>NUCLEOTIDE SEQUENCE</scope>
    <source>
        <strain evidence="1">SP1W3</strain>
    </source>
</reference>